<dbReference type="InterPro" id="IPR001356">
    <property type="entry name" value="HD"/>
</dbReference>
<dbReference type="FunFam" id="1.10.10.60:FF:000679">
    <property type="entry name" value="Homeobox protein aristaless"/>
    <property type="match status" value="1"/>
</dbReference>
<evidence type="ECO:0000256" key="1">
    <source>
        <dbReference type="ARBA" id="ARBA00004123"/>
    </source>
</evidence>
<feature type="compositionally biased region" description="Low complexity" evidence="7">
    <location>
        <begin position="110"/>
        <end position="121"/>
    </location>
</feature>
<keyword evidence="4 5" id="KW-0539">Nucleus</keyword>
<dbReference type="InterPro" id="IPR000047">
    <property type="entry name" value="HTH_motif"/>
</dbReference>
<evidence type="ECO:0000256" key="4">
    <source>
        <dbReference type="ARBA" id="ARBA00023242"/>
    </source>
</evidence>
<dbReference type="GO" id="GO:0000977">
    <property type="term" value="F:RNA polymerase II transcription regulatory region sequence-specific DNA binding"/>
    <property type="evidence" value="ECO:0007669"/>
    <property type="project" value="TreeGrafter"/>
</dbReference>
<feature type="region of interest" description="Disordered" evidence="7">
    <location>
        <begin position="299"/>
        <end position="325"/>
    </location>
</feature>
<sequence length="325" mass="36325">MNITASLPLTGTHLHRQHNLGSSMQSTVKHPSDFSIDFLLGMQSTSRPSRTIERCHTVHQHVQRLSPCSCYIHSPRSAAVSSDDLTRHSQHDRCNVGSSCPGPRTISPETPTVSPPTNGNNSPPPHPVSPPIDYGIDLVEVAEAARIKARRSRTTFTTFQLHQLERAFEVAQYPDVFKREYLAVRLGLSEARVQVWFQNRRAKWRKTSEKMTGSDSPGHYNPHQHDDFMDAHVMASDIPTEGFPIWAGPNNPPGVNPGLMTHVRAPTNQLYNHHCDYLQTAVPNWFTRRTVFIPTLAQQHGATSVERVSSPVSKRGRKTQASLVT</sequence>
<dbReference type="SUPFAM" id="SSF46689">
    <property type="entry name" value="Homeodomain-like"/>
    <property type="match status" value="1"/>
</dbReference>
<dbReference type="PRINTS" id="PR00031">
    <property type="entry name" value="HTHREPRESSR"/>
</dbReference>
<keyword evidence="10" id="KW-1185">Reference proteome</keyword>
<evidence type="ECO:0000313" key="9">
    <source>
        <dbReference type="EnsemblMetazoa" id="XP_038078285.1"/>
    </source>
</evidence>
<feature type="compositionally biased region" description="Basic and acidic residues" evidence="7">
    <location>
        <begin position="84"/>
        <end position="94"/>
    </location>
</feature>
<evidence type="ECO:0000256" key="5">
    <source>
        <dbReference type="PROSITE-ProRule" id="PRU00108"/>
    </source>
</evidence>
<dbReference type="PROSITE" id="PS00027">
    <property type="entry name" value="HOMEOBOX_1"/>
    <property type="match status" value="1"/>
</dbReference>
<evidence type="ECO:0000313" key="10">
    <source>
        <dbReference type="Proteomes" id="UP000887568"/>
    </source>
</evidence>
<dbReference type="PANTHER" id="PTHR24329:SF543">
    <property type="entry name" value="FI01017P-RELATED"/>
    <property type="match status" value="1"/>
</dbReference>
<reference evidence="9" key="1">
    <citation type="submission" date="2022-11" db="UniProtKB">
        <authorList>
            <consortium name="EnsemblMetazoa"/>
        </authorList>
    </citation>
    <scope>IDENTIFICATION</scope>
</reference>
<protein>
    <recommendedName>
        <fullName evidence="8">Homeobox domain-containing protein</fullName>
    </recommendedName>
</protein>
<dbReference type="AlphaFoldDB" id="A0A914BQP9"/>
<evidence type="ECO:0000256" key="7">
    <source>
        <dbReference type="SAM" id="MobiDB-lite"/>
    </source>
</evidence>
<dbReference type="GO" id="GO:0005634">
    <property type="term" value="C:nucleus"/>
    <property type="evidence" value="ECO:0007669"/>
    <property type="project" value="UniProtKB-SubCell"/>
</dbReference>
<dbReference type="PANTHER" id="PTHR24329">
    <property type="entry name" value="HOMEOBOX PROTEIN ARISTALESS"/>
    <property type="match status" value="1"/>
</dbReference>
<dbReference type="OrthoDB" id="6159439at2759"/>
<evidence type="ECO:0000256" key="3">
    <source>
        <dbReference type="ARBA" id="ARBA00023155"/>
    </source>
</evidence>
<dbReference type="Proteomes" id="UP000887568">
    <property type="component" value="Unplaced"/>
</dbReference>
<dbReference type="RefSeq" id="XP_038078285.1">
    <property type="nucleotide sequence ID" value="XM_038222357.1"/>
</dbReference>
<dbReference type="CDD" id="cd00086">
    <property type="entry name" value="homeodomain"/>
    <property type="match status" value="1"/>
</dbReference>
<dbReference type="EnsemblMetazoa" id="XM_038222357.1">
    <property type="protein sequence ID" value="XP_038078285.1"/>
    <property type="gene ID" value="LOC119745764"/>
</dbReference>
<dbReference type="GeneID" id="119745764"/>
<feature type="domain" description="Homeobox" evidence="8">
    <location>
        <begin position="147"/>
        <end position="207"/>
    </location>
</feature>
<comment type="subcellular location">
    <subcellularLocation>
        <location evidence="1 5 6">Nucleus</location>
    </subcellularLocation>
</comment>
<name>A0A914BQP9_PATMI</name>
<evidence type="ECO:0000259" key="8">
    <source>
        <dbReference type="PROSITE" id="PS50071"/>
    </source>
</evidence>
<feature type="DNA-binding region" description="Homeobox" evidence="5">
    <location>
        <begin position="149"/>
        <end position="208"/>
    </location>
</feature>
<dbReference type="InterPro" id="IPR009057">
    <property type="entry name" value="Homeodomain-like_sf"/>
</dbReference>
<feature type="compositionally biased region" description="Polar residues" evidence="7">
    <location>
        <begin position="299"/>
        <end position="312"/>
    </location>
</feature>
<dbReference type="SMART" id="SM00389">
    <property type="entry name" value="HOX"/>
    <property type="match status" value="1"/>
</dbReference>
<organism evidence="9 10">
    <name type="scientific">Patiria miniata</name>
    <name type="common">Bat star</name>
    <name type="synonym">Asterina miniata</name>
    <dbReference type="NCBI Taxonomy" id="46514"/>
    <lineage>
        <taxon>Eukaryota</taxon>
        <taxon>Metazoa</taxon>
        <taxon>Echinodermata</taxon>
        <taxon>Eleutherozoa</taxon>
        <taxon>Asterozoa</taxon>
        <taxon>Asteroidea</taxon>
        <taxon>Valvatacea</taxon>
        <taxon>Valvatida</taxon>
        <taxon>Asterinidae</taxon>
        <taxon>Patiria</taxon>
    </lineage>
</organism>
<evidence type="ECO:0000256" key="6">
    <source>
        <dbReference type="RuleBase" id="RU000682"/>
    </source>
</evidence>
<dbReference type="Pfam" id="PF00046">
    <property type="entry name" value="Homeodomain"/>
    <property type="match status" value="1"/>
</dbReference>
<dbReference type="InterPro" id="IPR017970">
    <property type="entry name" value="Homeobox_CS"/>
</dbReference>
<feature type="region of interest" description="Disordered" evidence="7">
    <location>
        <begin position="82"/>
        <end position="130"/>
    </location>
</feature>
<dbReference type="InterPro" id="IPR050649">
    <property type="entry name" value="Paired_Homeobox_TFs"/>
</dbReference>
<dbReference type="GO" id="GO:0000981">
    <property type="term" value="F:DNA-binding transcription factor activity, RNA polymerase II-specific"/>
    <property type="evidence" value="ECO:0007669"/>
    <property type="project" value="InterPro"/>
</dbReference>
<accession>A0A914BQP9</accession>
<keyword evidence="3 5" id="KW-0371">Homeobox</keyword>
<keyword evidence="2 5" id="KW-0238">DNA-binding</keyword>
<dbReference type="Gene3D" id="1.10.10.60">
    <property type="entry name" value="Homeodomain-like"/>
    <property type="match status" value="1"/>
</dbReference>
<evidence type="ECO:0000256" key="2">
    <source>
        <dbReference type="ARBA" id="ARBA00023125"/>
    </source>
</evidence>
<proteinExistence type="predicted"/>
<dbReference type="PROSITE" id="PS50071">
    <property type="entry name" value="HOMEOBOX_2"/>
    <property type="match status" value="1"/>
</dbReference>